<organism evidence="1 2">
    <name type="scientific">Dactylosporangium fulvum</name>
    <dbReference type="NCBI Taxonomy" id="53359"/>
    <lineage>
        <taxon>Bacteria</taxon>
        <taxon>Bacillati</taxon>
        <taxon>Actinomycetota</taxon>
        <taxon>Actinomycetes</taxon>
        <taxon>Micromonosporales</taxon>
        <taxon>Micromonosporaceae</taxon>
        <taxon>Dactylosporangium</taxon>
    </lineage>
</organism>
<dbReference type="EMBL" id="CP073720">
    <property type="protein sequence ID" value="UWP85554.1"/>
    <property type="molecule type" value="Genomic_DNA"/>
</dbReference>
<dbReference type="Proteomes" id="UP001059617">
    <property type="component" value="Chromosome"/>
</dbReference>
<dbReference type="Gene3D" id="3.20.20.80">
    <property type="entry name" value="Glycosidases"/>
    <property type="match status" value="1"/>
</dbReference>
<sequence length="48" mass="5285">MPHNARTPLRTEGGRIVDADGNEALITGVNWFGLEIDTFAPHGLHKRC</sequence>
<accession>A0ABY5W7V0</accession>
<reference evidence="1" key="2">
    <citation type="submission" date="2022-09" db="EMBL/GenBank/DDBJ databases">
        <title>Biosynthetic gene clusters of Dactylosporangioum fulvum.</title>
        <authorList>
            <person name="Caradec T."/>
        </authorList>
    </citation>
    <scope>NUCLEOTIDE SEQUENCE</scope>
    <source>
        <strain evidence="1">NRRL B-16292</strain>
    </source>
</reference>
<name>A0ABY5W7V0_9ACTN</name>
<evidence type="ECO:0000313" key="1">
    <source>
        <dbReference type="EMBL" id="UWP85554.1"/>
    </source>
</evidence>
<evidence type="ECO:0000313" key="2">
    <source>
        <dbReference type="Proteomes" id="UP001059617"/>
    </source>
</evidence>
<protein>
    <submittedName>
        <fullName evidence="1">Uncharacterized protein</fullName>
    </submittedName>
</protein>
<gene>
    <name evidence="1" type="ORF">Dfulv_15455</name>
</gene>
<proteinExistence type="predicted"/>
<dbReference type="SUPFAM" id="SSF51445">
    <property type="entry name" value="(Trans)glycosidases"/>
    <property type="match status" value="1"/>
</dbReference>
<dbReference type="RefSeq" id="WP_259863686.1">
    <property type="nucleotide sequence ID" value="NZ_BAAAST010000014.1"/>
</dbReference>
<keyword evidence="2" id="KW-1185">Reference proteome</keyword>
<reference evidence="1" key="1">
    <citation type="submission" date="2021-04" db="EMBL/GenBank/DDBJ databases">
        <authorList>
            <person name="Hartkoorn R.C."/>
            <person name="Beaudoing E."/>
            <person name="Hot D."/>
        </authorList>
    </citation>
    <scope>NUCLEOTIDE SEQUENCE</scope>
    <source>
        <strain evidence="1">NRRL B-16292</strain>
    </source>
</reference>
<dbReference type="InterPro" id="IPR017853">
    <property type="entry name" value="GH"/>
</dbReference>